<feature type="chain" id="PRO_5035816070" evidence="1">
    <location>
        <begin position="20"/>
        <end position="87"/>
    </location>
</feature>
<reference evidence="2" key="1">
    <citation type="submission" date="2020-10" db="EMBL/GenBank/DDBJ databases">
        <authorList>
            <person name="Kikuchi T."/>
        </authorList>
    </citation>
    <scope>NUCLEOTIDE SEQUENCE</scope>
    <source>
        <strain evidence="2">NKZ352</strain>
    </source>
</reference>
<keyword evidence="3" id="KW-1185">Reference proteome</keyword>
<proteinExistence type="predicted"/>
<evidence type="ECO:0000313" key="3">
    <source>
        <dbReference type="Proteomes" id="UP000835052"/>
    </source>
</evidence>
<evidence type="ECO:0000313" key="2">
    <source>
        <dbReference type="EMBL" id="CAD6193663.1"/>
    </source>
</evidence>
<dbReference type="OrthoDB" id="10009301at2759"/>
<evidence type="ECO:0000256" key="1">
    <source>
        <dbReference type="SAM" id="SignalP"/>
    </source>
</evidence>
<comment type="caution">
    <text evidence="2">The sequence shown here is derived from an EMBL/GenBank/DDBJ whole genome shotgun (WGS) entry which is preliminary data.</text>
</comment>
<organism evidence="2 3">
    <name type="scientific">Caenorhabditis auriculariae</name>
    <dbReference type="NCBI Taxonomy" id="2777116"/>
    <lineage>
        <taxon>Eukaryota</taxon>
        <taxon>Metazoa</taxon>
        <taxon>Ecdysozoa</taxon>
        <taxon>Nematoda</taxon>
        <taxon>Chromadorea</taxon>
        <taxon>Rhabditida</taxon>
        <taxon>Rhabditina</taxon>
        <taxon>Rhabditomorpha</taxon>
        <taxon>Rhabditoidea</taxon>
        <taxon>Rhabditidae</taxon>
        <taxon>Peloderinae</taxon>
        <taxon>Caenorhabditis</taxon>
    </lineage>
</organism>
<protein>
    <submittedName>
        <fullName evidence="2">Uncharacterized protein</fullName>
    </submittedName>
</protein>
<feature type="signal peptide" evidence="1">
    <location>
        <begin position="1"/>
        <end position="19"/>
    </location>
</feature>
<keyword evidence="1" id="KW-0732">Signal</keyword>
<name>A0A8S1HBJ3_9PELO</name>
<gene>
    <name evidence="2" type="ORF">CAUJ_LOCUS9582</name>
</gene>
<accession>A0A8S1HBJ3</accession>
<dbReference type="AlphaFoldDB" id="A0A8S1HBJ3"/>
<dbReference type="Proteomes" id="UP000835052">
    <property type="component" value="Unassembled WGS sequence"/>
</dbReference>
<dbReference type="EMBL" id="CAJGYM010000037">
    <property type="protein sequence ID" value="CAD6193663.1"/>
    <property type="molecule type" value="Genomic_DNA"/>
</dbReference>
<sequence>MRWWPFLAFFASWLPCSQSADIDDITVADPFETRSRIIMVGGNIYMYAGVGRNITFKTTGGGKIFVDDTDVSQLPDTVGWIGIQESD</sequence>